<evidence type="ECO:0000313" key="2">
    <source>
        <dbReference type="Proteomes" id="UP000231453"/>
    </source>
</evidence>
<evidence type="ECO:0000313" key="1">
    <source>
        <dbReference type="EMBL" id="PIZ96023.1"/>
    </source>
</evidence>
<protein>
    <submittedName>
        <fullName evidence="1">Uncharacterized protein</fullName>
    </submittedName>
</protein>
<sequence>MNVERTFFHNRINRGKNEKDVVVRRGNTTPREIKYERLKEKEFSYGTLYFFGEKLLKMLESKGTSSSDYFEKKIQEEKNCLKKYLYDLIKNKPAITKMKNSERMLFEELKSSLFYCFQKNPNLFSFDLFNSDKSEIVEVEDDFDFAEFLEKKYKEELEKNPDITLLEVQEKIVLEGNIDMFLEFISDDDRLVKFLSAHKEKFEKESAIFVQDRLPGIEQKSRERLMELSVKGFIPFDEVEIKKRLENIIVEPRDSFLGYMEETGGTYDYHTKIVSVSLSENFLDEDYIDILVHEYLHAISGKQYTIRERQRDLVTAEKKGATFEKMEADWLDEALTEGLSIKSKLVEEDFSQGSHVFERKILGYLYGLGLDERKTLDMYFESYGDSFNIDGNKHMLPNTREFFRHVNNLFGRGVFLKLHKVILFIEGKEDGEYYKLMDAFISGLSQIEKPIQLSEFLNAYNYLLEN</sequence>
<proteinExistence type="predicted"/>
<dbReference type="AlphaFoldDB" id="A0A2M7VAV0"/>
<dbReference type="Proteomes" id="UP000231453">
    <property type="component" value="Unassembled WGS sequence"/>
</dbReference>
<name>A0A2M7VAV0_9BACT</name>
<comment type="caution">
    <text evidence="1">The sequence shown here is derived from an EMBL/GenBank/DDBJ whole genome shotgun (WGS) entry which is preliminary data.</text>
</comment>
<reference evidence="2" key="1">
    <citation type="submission" date="2017-09" db="EMBL/GenBank/DDBJ databases">
        <title>Depth-based differentiation of microbial function through sediment-hosted aquifers and enrichment of novel symbionts in the deep terrestrial subsurface.</title>
        <authorList>
            <person name="Probst A.J."/>
            <person name="Ladd B."/>
            <person name="Jarett J.K."/>
            <person name="Geller-Mcgrath D.E."/>
            <person name="Sieber C.M.K."/>
            <person name="Emerson J.B."/>
            <person name="Anantharaman K."/>
            <person name="Thomas B.C."/>
            <person name="Malmstrom R."/>
            <person name="Stieglmeier M."/>
            <person name="Klingl A."/>
            <person name="Woyke T."/>
            <person name="Ryan C.M."/>
            <person name="Banfield J.F."/>
        </authorList>
    </citation>
    <scope>NUCLEOTIDE SEQUENCE [LARGE SCALE GENOMIC DNA]</scope>
</reference>
<dbReference type="EMBL" id="PFPL01000036">
    <property type="protein sequence ID" value="PIZ96023.1"/>
    <property type="molecule type" value="Genomic_DNA"/>
</dbReference>
<organism evidence="1 2">
    <name type="scientific">Candidatus Magasanikbacteria bacterium CG_4_10_14_0_2_um_filter_33_14</name>
    <dbReference type="NCBI Taxonomy" id="1974636"/>
    <lineage>
        <taxon>Bacteria</taxon>
        <taxon>Candidatus Magasanikiibacteriota</taxon>
    </lineage>
</organism>
<accession>A0A2M7VAV0</accession>
<gene>
    <name evidence="1" type="ORF">COX80_02445</name>
</gene>